<reference evidence="1" key="1">
    <citation type="journal article" date="2014" name="Genome Announc.">
        <title>Draft Genome Sequences of Three Alkaliphilic Bacillus Strains, Bacillus wakoensis JCM 9140T, Bacillus akibai JCM 9157T, and Bacillus hemicellulosilyticus JCM 9152T.</title>
        <authorList>
            <person name="Yuki M."/>
            <person name="Oshima K."/>
            <person name="Suda W."/>
            <person name="Oshida Y."/>
            <person name="Kitamura K."/>
            <person name="Iida T."/>
            <person name="Hattori M."/>
            <person name="Ohkuma M."/>
        </authorList>
    </citation>
    <scope>NUCLEOTIDE SEQUENCE [LARGE SCALE GENOMIC DNA]</scope>
    <source>
        <strain evidence="1">JCM 9152</strain>
    </source>
</reference>
<dbReference type="Proteomes" id="UP000018895">
    <property type="component" value="Unassembled WGS sequence"/>
</dbReference>
<protein>
    <submittedName>
        <fullName evidence="1">Uncharacterized protein</fullName>
    </submittedName>
</protein>
<dbReference type="AlphaFoldDB" id="W4QAS2"/>
<evidence type="ECO:0000313" key="2">
    <source>
        <dbReference type="Proteomes" id="UP000018895"/>
    </source>
</evidence>
<sequence>MKKGLLFVLCIISSLHLVGCSNQEEAVTLDVMFFTELPIDLSEAFTEYTESLYEASDISTTTHMFLPSPEKLTVEMVAGEGDIYVVEDWMYNIIFDPVILHPLDEIAEIEEVDERFYGKNEITEEEHVYAVGLDHDSPLFMELGIEYSDSLIAVMMRDRQVNDIGLDVLQQWYE</sequence>
<dbReference type="RefSeq" id="WP_052015495.1">
    <property type="nucleotide sequence ID" value="NZ_BAUU01000003.1"/>
</dbReference>
<keyword evidence="2" id="KW-1185">Reference proteome</keyword>
<evidence type="ECO:0000313" key="1">
    <source>
        <dbReference type="EMBL" id="GAE29115.1"/>
    </source>
</evidence>
<name>W4QAS2_9BACI</name>
<proteinExistence type="predicted"/>
<dbReference type="OrthoDB" id="2889659at2"/>
<dbReference type="EMBL" id="BAUU01000003">
    <property type="protein sequence ID" value="GAE29115.1"/>
    <property type="molecule type" value="Genomic_DNA"/>
</dbReference>
<organism evidence="1 2">
    <name type="scientific">Halalkalibacter hemicellulosilyticusJCM 9152</name>
    <dbReference type="NCBI Taxonomy" id="1236971"/>
    <lineage>
        <taxon>Bacteria</taxon>
        <taxon>Bacillati</taxon>
        <taxon>Bacillota</taxon>
        <taxon>Bacilli</taxon>
        <taxon>Bacillales</taxon>
        <taxon>Bacillaceae</taxon>
        <taxon>Halalkalibacter</taxon>
    </lineage>
</organism>
<comment type="caution">
    <text evidence="1">The sequence shown here is derived from an EMBL/GenBank/DDBJ whole genome shotgun (WGS) entry which is preliminary data.</text>
</comment>
<gene>
    <name evidence="1" type="ORF">JCM9152_456</name>
</gene>
<accession>W4QAS2</accession>
<dbReference type="STRING" id="1236971.JCM9152_456"/>